<evidence type="ECO:0000259" key="1">
    <source>
        <dbReference type="PROSITE" id="PS50943"/>
    </source>
</evidence>
<dbReference type="Proteomes" id="UP000184278">
    <property type="component" value="Unassembled WGS sequence"/>
</dbReference>
<dbReference type="Pfam" id="PF13443">
    <property type="entry name" value="HTH_26"/>
    <property type="match status" value="1"/>
</dbReference>
<dbReference type="CDD" id="cd00093">
    <property type="entry name" value="HTH_XRE"/>
    <property type="match status" value="1"/>
</dbReference>
<dbReference type="STRING" id="1121131.SAMN02745229_00743"/>
<sequence length="118" mass="13335">MTISERLFKIMEQKGITAYRLSKMTGIPSRTVFDWRKKNTNPGADKIMVICEALEITPEELLIGKTADEAPMHDKAVSSDGLNVQIMRECQDLSEANKKRLLAYASMLQNMKDKNGNK</sequence>
<dbReference type="InterPro" id="IPR010982">
    <property type="entry name" value="Lambda_DNA-bd_dom_sf"/>
</dbReference>
<dbReference type="InterPro" id="IPR001387">
    <property type="entry name" value="Cro/C1-type_HTH"/>
</dbReference>
<protein>
    <submittedName>
        <fullName evidence="2">Cro/C1-type HTH DNA-binding domain-containing protein</fullName>
    </submittedName>
</protein>
<keyword evidence="3" id="KW-1185">Reference proteome</keyword>
<gene>
    <name evidence="2" type="ORF">SAMN02745229_00743</name>
</gene>
<keyword evidence="2" id="KW-0238">DNA-binding</keyword>
<organism evidence="2 3">
    <name type="scientific">Butyrivibrio fibrisolvens DSM 3071</name>
    <dbReference type="NCBI Taxonomy" id="1121131"/>
    <lineage>
        <taxon>Bacteria</taxon>
        <taxon>Bacillati</taxon>
        <taxon>Bacillota</taxon>
        <taxon>Clostridia</taxon>
        <taxon>Lachnospirales</taxon>
        <taxon>Lachnospiraceae</taxon>
        <taxon>Butyrivibrio</taxon>
    </lineage>
</organism>
<evidence type="ECO:0000313" key="3">
    <source>
        <dbReference type="Proteomes" id="UP000184278"/>
    </source>
</evidence>
<evidence type="ECO:0000313" key="2">
    <source>
        <dbReference type="EMBL" id="SHH58924.1"/>
    </source>
</evidence>
<reference evidence="3" key="1">
    <citation type="submission" date="2016-11" db="EMBL/GenBank/DDBJ databases">
        <authorList>
            <person name="Varghese N."/>
            <person name="Submissions S."/>
        </authorList>
    </citation>
    <scope>NUCLEOTIDE SEQUENCE [LARGE SCALE GENOMIC DNA]</scope>
    <source>
        <strain evidence="3">DSM 3071</strain>
    </source>
</reference>
<dbReference type="OrthoDB" id="2062347at2"/>
<dbReference type="SUPFAM" id="SSF47413">
    <property type="entry name" value="lambda repressor-like DNA-binding domains"/>
    <property type="match status" value="1"/>
</dbReference>
<dbReference type="Gene3D" id="1.10.260.40">
    <property type="entry name" value="lambda repressor-like DNA-binding domains"/>
    <property type="match status" value="1"/>
</dbReference>
<dbReference type="AlphaFoldDB" id="A0A1M5U7I2"/>
<dbReference type="PROSITE" id="PS50943">
    <property type="entry name" value="HTH_CROC1"/>
    <property type="match status" value="1"/>
</dbReference>
<dbReference type="EMBL" id="FQXK01000005">
    <property type="protein sequence ID" value="SHH58924.1"/>
    <property type="molecule type" value="Genomic_DNA"/>
</dbReference>
<dbReference type="GeneID" id="89510670"/>
<dbReference type="SMART" id="SM00530">
    <property type="entry name" value="HTH_XRE"/>
    <property type="match status" value="1"/>
</dbReference>
<proteinExistence type="predicted"/>
<dbReference type="RefSeq" id="WP_073385604.1">
    <property type="nucleotide sequence ID" value="NZ_FQXK01000005.1"/>
</dbReference>
<accession>A0A1M5U7I2</accession>
<name>A0A1M5U7I2_BUTFI</name>
<feature type="domain" description="HTH cro/C1-type" evidence="1">
    <location>
        <begin position="9"/>
        <end position="61"/>
    </location>
</feature>
<dbReference type="GO" id="GO:0003677">
    <property type="term" value="F:DNA binding"/>
    <property type="evidence" value="ECO:0007669"/>
    <property type="project" value="UniProtKB-KW"/>
</dbReference>